<organism evidence="3 4">
    <name type="scientific">Durusdinium trenchii</name>
    <dbReference type="NCBI Taxonomy" id="1381693"/>
    <lineage>
        <taxon>Eukaryota</taxon>
        <taxon>Sar</taxon>
        <taxon>Alveolata</taxon>
        <taxon>Dinophyceae</taxon>
        <taxon>Suessiales</taxon>
        <taxon>Symbiodiniaceae</taxon>
        <taxon>Durusdinium</taxon>
    </lineage>
</organism>
<feature type="compositionally biased region" description="Polar residues" evidence="1">
    <location>
        <begin position="296"/>
        <end position="312"/>
    </location>
</feature>
<comment type="caution">
    <text evidence="3">The sequence shown here is derived from an EMBL/GenBank/DDBJ whole genome shotgun (WGS) entry which is preliminary data.</text>
</comment>
<proteinExistence type="predicted"/>
<feature type="region of interest" description="Disordered" evidence="1">
    <location>
        <begin position="269"/>
        <end position="338"/>
    </location>
</feature>
<dbReference type="EMBL" id="CAXAMN010027839">
    <property type="protein sequence ID" value="CAK9113344.1"/>
    <property type="molecule type" value="Genomic_DNA"/>
</dbReference>
<reference evidence="3 4" key="1">
    <citation type="submission" date="2024-02" db="EMBL/GenBank/DDBJ databases">
        <authorList>
            <person name="Chen Y."/>
            <person name="Shah S."/>
            <person name="Dougan E. K."/>
            <person name="Thang M."/>
            <person name="Chan C."/>
        </authorList>
    </citation>
    <scope>NUCLEOTIDE SEQUENCE [LARGE SCALE GENOMIC DNA]</scope>
</reference>
<evidence type="ECO:0000313" key="3">
    <source>
        <dbReference type="EMBL" id="CAK9113344.1"/>
    </source>
</evidence>
<evidence type="ECO:0000256" key="1">
    <source>
        <dbReference type="SAM" id="MobiDB-lite"/>
    </source>
</evidence>
<dbReference type="Proteomes" id="UP001642484">
    <property type="component" value="Unassembled WGS sequence"/>
</dbReference>
<keyword evidence="4" id="KW-1185">Reference proteome</keyword>
<name>A0ABP0SME7_9DINO</name>
<evidence type="ECO:0000313" key="4">
    <source>
        <dbReference type="Proteomes" id="UP001642484"/>
    </source>
</evidence>
<gene>
    <name evidence="3" type="ORF">CCMP2556_LOCUS52464</name>
</gene>
<feature type="chain" id="PRO_5045865271" evidence="2">
    <location>
        <begin position="28"/>
        <end position="368"/>
    </location>
</feature>
<feature type="compositionally biased region" description="Polar residues" evidence="1">
    <location>
        <begin position="269"/>
        <end position="283"/>
    </location>
</feature>
<evidence type="ECO:0000256" key="2">
    <source>
        <dbReference type="SAM" id="SignalP"/>
    </source>
</evidence>
<feature type="signal peptide" evidence="2">
    <location>
        <begin position="1"/>
        <end position="27"/>
    </location>
</feature>
<protein>
    <submittedName>
        <fullName evidence="3">Uncharacterized protein</fullName>
    </submittedName>
</protein>
<feature type="region of interest" description="Disordered" evidence="1">
    <location>
        <begin position="38"/>
        <end position="60"/>
    </location>
</feature>
<keyword evidence="2" id="KW-0732">Signal</keyword>
<sequence length="368" mass="39924">MSPNARRLRSGALLCVAVAWCQSDASASWVLPCLPRPDASGTAPQRSSSPVRRRAGPGELPGLDISTGDLALGGLLLAFCAAYLPEALGFNGAAYKVGGFRYFINRGHEAFSEAVHQLAVEYPGYKDDTIFTYFDTFEETLPQLGSAKRHVRLLDREVTNIYDHKRGLEERLRASGCNGPDGPFPETYFSAEEALEATSSSSDALFFAKLPGETGGRGLRVLRREELQQFTNSDYVFQRAVQDLELIDGRKFVLRYFFLAAGISLNSCSSRSKNAPSRINVRSATEGPDQRPGSATAGSVTTFPGSATNFSDQRPTFPDQRPTPPPDQRPGTIGSLVTDPGDRSGVIGLFCFPALFSFPSLDISGDRF</sequence>
<accession>A0ABP0SME7</accession>